<feature type="non-terminal residue" evidence="2">
    <location>
        <position position="1"/>
    </location>
</feature>
<organism evidence="2">
    <name type="scientific">uncultured Thermomicrobiales bacterium</name>
    <dbReference type="NCBI Taxonomy" id="1645740"/>
    <lineage>
        <taxon>Bacteria</taxon>
        <taxon>Pseudomonadati</taxon>
        <taxon>Thermomicrobiota</taxon>
        <taxon>Thermomicrobia</taxon>
        <taxon>Thermomicrobiales</taxon>
        <taxon>environmental samples</taxon>
    </lineage>
</organism>
<feature type="compositionally biased region" description="Basic residues" evidence="1">
    <location>
        <begin position="47"/>
        <end position="62"/>
    </location>
</feature>
<feature type="non-terminal residue" evidence="2">
    <location>
        <position position="309"/>
    </location>
</feature>
<feature type="compositionally biased region" description="Basic and acidic residues" evidence="1">
    <location>
        <begin position="248"/>
        <end position="270"/>
    </location>
</feature>
<sequence>GPPDHRPVAPAFGAVRAVDRDRPGQLEQHGSRRLGAGAPLPRAPHRDGRRRLRRDRVRRRFPGRSDGAGGRARPPPDAPLRRLPRSPAPRRRRHGGGMPCPRREAGVARCRRLPRPGRRLCADPGPDRHRRPRSARRGGGAFGRPVADGGPASLGGCRSGVRRWAPGPLPQPRRLLRGDAGRDRPVLARGRSGPRRPLLRRRPLRVRRWRSGRLRRRPSRPDRLRPPQGRRRGRPRRGAGAPPRLPRRAPDVRLLRAGEGDGRRPGDRRLAPGRRLPRLDRRRAGHDPPTADGEREGEPGVSARAVRSL</sequence>
<dbReference type="GO" id="GO:0050114">
    <property type="term" value="F:myo-inosose-2 dehydratase activity"/>
    <property type="evidence" value="ECO:0007669"/>
    <property type="project" value="UniProtKB-EC"/>
</dbReference>
<feature type="compositionally biased region" description="Basic residues" evidence="1">
    <location>
        <begin position="192"/>
        <end position="218"/>
    </location>
</feature>
<feature type="compositionally biased region" description="Basic and acidic residues" evidence="1">
    <location>
        <begin position="176"/>
        <end position="186"/>
    </location>
</feature>
<feature type="region of interest" description="Disordered" evidence="1">
    <location>
        <begin position="1"/>
        <end position="309"/>
    </location>
</feature>
<name>A0A6J4VNL4_9BACT</name>
<gene>
    <name evidence="2" type="ORF">AVDCRST_MAG19-4320</name>
</gene>
<dbReference type="EMBL" id="CADCWL010000240">
    <property type="protein sequence ID" value="CAA9583214.1"/>
    <property type="molecule type" value="Genomic_DNA"/>
</dbReference>
<dbReference type="EC" id="4.2.1.44" evidence="2"/>
<evidence type="ECO:0000313" key="2">
    <source>
        <dbReference type="EMBL" id="CAA9583214.1"/>
    </source>
</evidence>
<proteinExistence type="predicted"/>
<keyword evidence="2" id="KW-0456">Lyase</keyword>
<evidence type="ECO:0000256" key="1">
    <source>
        <dbReference type="SAM" id="MobiDB-lite"/>
    </source>
</evidence>
<accession>A0A6J4VNL4</accession>
<feature type="compositionally biased region" description="Basic residues" evidence="1">
    <location>
        <begin position="228"/>
        <end position="237"/>
    </location>
</feature>
<dbReference type="AlphaFoldDB" id="A0A6J4VNL4"/>
<feature type="compositionally biased region" description="Basic residues" evidence="1">
    <location>
        <begin position="82"/>
        <end position="95"/>
    </location>
</feature>
<reference evidence="2" key="1">
    <citation type="submission" date="2020-02" db="EMBL/GenBank/DDBJ databases">
        <authorList>
            <person name="Meier V. D."/>
        </authorList>
    </citation>
    <scope>NUCLEOTIDE SEQUENCE</scope>
    <source>
        <strain evidence="2">AVDCRST_MAG19</strain>
    </source>
</reference>
<feature type="compositionally biased region" description="Basic residues" evidence="1">
    <location>
        <begin position="109"/>
        <end position="118"/>
    </location>
</feature>
<protein>
    <submittedName>
        <fullName evidence="2">Inosose dehydratase</fullName>
        <ecNumber evidence="2">4.2.1.44</ecNumber>
    </submittedName>
</protein>
<feature type="compositionally biased region" description="Basic residues" evidence="1">
    <location>
        <begin position="271"/>
        <end position="284"/>
    </location>
</feature>